<dbReference type="InterPro" id="IPR058532">
    <property type="entry name" value="YjbR/MT2646/Rv2570-like"/>
</dbReference>
<organism evidence="1 2">
    <name type="scientific">Phascolarctobacterium succinatutens</name>
    <dbReference type="NCBI Taxonomy" id="626940"/>
    <lineage>
        <taxon>Bacteria</taxon>
        <taxon>Bacillati</taxon>
        <taxon>Bacillota</taxon>
        <taxon>Negativicutes</taxon>
        <taxon>Acidaminococcales</taxon>
        <taxon>Acidaminococcaceae</taxon>
        <taxon>Phascolarctobacterium</taxon>
    </lineage>
</organism>
<dbReference type="AlphaFoldDB" id="A0A1Q6R1Z5"/>
<dbReference type="STRING" id="626940.BHW43_10185"/>
<evidence type="ECO:0000313" key="2">
    <source>
        <dbReference type="Proteomes" id="UP000186777"/>
    </source>
</evidence>
<dbReference type="SUPFAM" id="SSF142906">
    <property type="entry name" value="YjbR-like"/>
    <property type="match status" value="1"/>
</dbReference>
<sequence>MLYPILEQYDVDIKKALAYGFVREGAGLTLRKVLPETEFYAVVTLAGKALSVNVLERDTDEEYLPFNVADNISGYVMSVREKAEALLEEIKMQCLIKSNVKLQLMDYCSQRFGTVPDAPWPETPENFTFKTARRNKWYALFMTIPYKSLGLAKAGKVDVLNIKLPPAKIEQLVDRQHFYPAYHMNKKHWLTVMLQKDADISLVHELLAESYRLVEK</sequence>
<dbReference type="Pfam" id="PF04237">
    <property type="entry name" value="YjbR"/>
    <property type="match status" value="1"/>
</dbReference>
<evidence type="ECO:0000313" key="1">
    <source>
        <dbReference type="EMBL" id="OLA36326.1"/>
    </source>
</evidence>
<dbReference type="PANTHER" id="PTHR35145:SF1">
    <property type="entry name" value="CYTOPLASMIC PROTEIN"/>
    <property type="match status" value="1"/>
</dbReference>
<comment type="caution">
    <text evidence="1">The sequence shown here is derived from an EMBL/GenBank/DDBJ whole genome shotgun (WGS) entry which is preliminary data.</text>
</comment>
<accession>A0A1Q6R1Z5</accession>
<dbReference type="Proteomes" id="UP000186777">
    <property type="component" value="Unassembled WGS sequence"/>
</dbReference>
<dbReference type="Gene3D" id="3.90.1150.30">
    <property type="match status" value="1"/>
</dbReference>
<proteinExistence type="predicted"/>
<protein>
    <recommendedName>
        <fullName evidence="3">MmcQ family protein</fullName>
    </recommendedName>
</protein>
<gene>
    <name evidence="1" type="ORF">BHW43_10185</name>
</gene>
<name>A0A1Q6R1Z5_9FIRM</name>
<dbReference type="EMBL" id="MNTG01000046">
    <property type="protein sequence ID" value="OLA36326.1"/>
    <property type="molecule type" value="Genomic_DNA"/>
</dbReference>
<dbReference type="RefSeq" id="WP_303680458.1">
    <property type="nucleotide sequence ID" value="NZ_MNTG01000046.1"/>
</dbReference>
<dbReference type="InterPro" id="IPR007351">
    <property type="entry name" value="YjbR"/>
</dbReference>
<evidence type="ECO:0008006" key="3">
    <source>
        <dbReference type="Google" id="ProtNLM"/>
    </source>
</evidence>
<dbReference type="PANTHER" id="PTHR35145">
    <property type="entry name" value="CYTOPLASMIC PROTEIN-RELATED"/>
    <property type="match status" value="1"/>
</dbReference>
<reference evidence="1 2" key="1">
    <citation type="journal article" date="2016" name="Nat. Biotechnol.">
        <title>Measurement of bacterial replication rates in microbial communities.</title>
        <authorList>
            <person name="Brown C.T."/>
            <person name="Olm M.R."/>
            <person name="Thomas B.C."/>
            <person name="Banfield J.F."/>
        </authorList>
    </citation>
    <scope>NUCLEOTIDE SEQUENCE [LARGE SCALE GENOMIC DNA]</scope>
    <source>
        <strain evidence="1">46_33</strain>
    </source>
</reference>
<dbReference type="InterPro" id="IPR038056">
    <property type="entry name" value="YjbR-like_sf"/>
</dbReference>